<keyword evidence="1" id="KW-0812">Transmembrane</keyword>
<comment type="caution">
    <text evidence="2">The sequence shown here is derived from an EMBL/GenBank/DDBJ whole genome shotgun (WGS) entry which is preliminary data.</text>
</comment>
<organism evidence="2 3">
    <name type="scientific">Pannonibacter tanglangensis</name>
    <dbReference type="NCBI Taxonomy" id="2750084"/>
    <lineage>
        <taxon>Bacteria</taxon>
        <taxon>Pseudomonadati</taxon>
        <taxon>Pseudomonadota</taxon>
        <taxon>Alphaproteobacteria</taxon>
        <taxon>Hyphomicrobiales</taxon>
        <taxon>Stappiaceae</taxon>
        <taxon>Pannonibacter</taxon>
    </lineage>
</organism>
<sequence length="125" mass="13522">MHSLLLIASGLAVLLAAAHSLLGERLVFARLARRQAGGSTERLPDRHFAALRTTWHLTSLLGLGFAGALFHMAGDTVPDARWLLLITLLFAAASVYWIWGTRGRHPGWIVMVLIAACTGLQLVVS</sequence>
<protein>
    <recommendedName>
        <fullName evidence="4">DUF3325 domain-containing protein</fullName>
    </recommendedName>
</protein>
<proteinExistence type="predicted"/>
<gene>
    <name evidence="2" type="ORF">GWI71_07145</name>
</gene>
<accession>A0ABW9ZFK3</accession>
<dbReference type="RefSeq" id="WP_161675374.1">
    <property type="nucleotide sequence ID" value="NZ_JAABLP010000002.1"/>
</dbReference>
<dbReference type="Proteomes" id="UP000541347">
    <property type="component" value="Unassembled WGS sequence"/>
</dbReference>
<keyword evidence="1" id="KW-1133">Transmembrane helix</keyword>
<name>A0ABW9ZFK3_9HYPH</name>
<reference evidence="2 3" key="1">
    <citation type="submission" date="2020-01" db="EMBL/GenBank/DDBJ databases">
        <authorList>
            <person name="Peng S.Y."/>
            <person name="Li J."/>
            <person name="Wang M."/>
            <person name="Wang L."/>
            <person name="Wang C.Q."/>
            <person name="Wang J.R."/>
        </authorList>
    </citation>
    <scope>NUCLEOTIDE SEQUENCE [LARGE SCALE GENOMIC DNA]</scope>
    <source>
        <strain evidence="2 3">XCT-34</strain>
    </source>
</reference>
<dbReference type="EMBL" id="JAABLP010000002">
    <property type="protein sequence ID" value="NBN63453.1"/>
    <property type="molecule type" value="Genomic_DNA"/>
</dbReference>
<keyword evidence="3" id="KW-1185">Reference proteome</keyword>
<evidence type="ECO:0000313" key="3">
    <source>
        <dbReference type="Proteomes" id="UP000541347"/>
    </source>
</evidence>
<feature type="transmembrane region" description="Helical" evidence="1">
    <location>
        <begin position="47"/>
        <end position="70"/>
    </location>
</feature>
<evidence type="ECO:0000313" key="2">
    <source>
        <dbReference type="EMBL" id="NBN63453.1"/>
    </source>
</evidence>
<feature type="transmembrane region" description="Helical" evidence="1">
    <location>
        <begin position="105"/>
        <end position="124"/>
    </location>
</feature>
<evidence type="ECO:0008006" key="4">
    <source>
        <dbReference type="Google" id="ProtNLM"/>
    </source>
</evidence>
<keyword evidence="1" id="KW-0472">Membrane</keyword>
<feature type="transmembrane region" description="Helical" evidence="1">
    <location>
        <begin position="82"/>
        <end position="99"/>
    </location>
</feature>
<evidence type="ECO:0000256" key="1">
    <source>
        <dbReference type="SAM" id="Phobius"/>
    </source>
</evidence>